<evidence type="ECO:0000256" key="2">
    <source>
        <dbReference type="ARBA" id="ARBA00004474"/>
    </source>
</evidence>
<evidence type="ECO:0000313" key="10">
    <source>
        <dbReference type="EMBL" id="MQL85178.1"/>
    </source>
</evidence>
<dbReference type="Gene3D" id="3.30.70.3490">
    <property type="match status" value="2"/>
</dbReference>
<comment type="function">
    <text evidence="1">May be involved in the transport of sterols.</text>
</comment>
<keyword evidence="4" id="KW-0934">Plastid</keyword>
<keyword evidence="6" id="KW-0445">Lipid transport</keyword>
<dbReference type="InterPro" id="IPR006843">
    <property type="entry name" value="PAP/fibrillin_dom"/>
</dbReference>
<dbReference type="GO" id="GO:0016020">
    <property type="term" value="C:membrane"/>
    <property type="evidence" value="ECO:0007669"/>
    <property type="project" value="TreeGrafter"/>
</dbReference>
<evidence type="ECO:0000256" key="8">
    <source>
        <dbReference type="SAM" id="MobiDB-lite"/>
    </source>
</evidence>
<evidence type="ECO:0000256" key="1">
    <source>
        <dbReference type="ARBA" id="ARBA00003361"/>
    </source>
</evidence>
<comment type="caution">
    <text evidence="10">The sequence shown here is derived from an EMBL/GenBank/DDBJ whole genome shotgun (WGS) entry which is preliminary data.</text>
</comment>
<accession>A0A843UNU0</accession>
<proteinExistence type="inferred from homology"/>
<evidence type="ECO:0000256" key="3">
    <source>
        <dbReference type="ARBA" id="ARBA00008842"/>
    </source>
</evidence>
<dbReference type="AlphaFoldDB" id="A0A843UNU0"/>
<reference evidence="10" key="1">
    <citation type="submission" date="2017-07" db="EMBL/GenBank/DDBJ databases">
        <title>Taro Niue Genome Assembly and Annotation.</title>
        <authorList>
            <person name="Atibalentja N."/>
            <person name="Keating K."/>
            <person name="Fields C.J."/>
        </authorList>
    </citation>
    <scope>NUCLEOTIDE SEQUENCE</scope>
    <source>
        <strain evidence="10">Niue_2</strain>
        <tissue evidence="10">Leaf</tissue>
    </source>
</reference>
<sequence>MSRYTFLIFSTSALRAGQQHAHRKAHGARKAKRKQPSSGTAGASTRRQQQSAVPISLLSSSSSFFFFSAVGYGGEGEERRPPERRRTAVLTPPLSLEGGLAAELRVPNVLQRVLSLFKSVLPGSDLTHFQLPPLFNMPKSQLQCQGEDVYCIAEDTLGKCAKGKTSLERMTSVVAWMISTRRPAVFGLAPFNPILGETHHVSKGTMNFLMEQVSHHPPVSALHATDEEENIELSWCHHIAPKFYGSRVEVLIHGKKLLKLLRFGECYEMDTPSLVIRALPVPGTEWEGSISISCKESGLQADLCFYKAHSFLGFGGDPRSVKGKIFDTKTLRTIYEIYGQWDRTVMLKDAHSGEVTVLYNAQEAIFKLNTPTVKDPEGLLPTESAMVWAEVSEAILNRDWDKAREAKRSIEERERRLRRERSVRGEAWVPKFFTLAQAKDGGWECWSKHKVVPQAPIISHTTRLSRVVAKNNGRKQVKAKRLRRAPQRRSLRLPRRIISISDCRGIHCETSRRIHEGTKRWRQRGVNEGEKRREPPMAVLSPPLSLEGGLAAVHRAPNLMQSTLSLFKNVRPGSNLAHFQLPPLFNMPKSQLQCYGESIYCIAEDILGKCAKGESSLERFTCVVAWNLSTIRPPVFGLAPFNPILGETHHSSRGTLNVLLEQVSHHPPVTALHATDAEGNVEILWCQSLAPGFNGTGIEAPILGKRQLKLLKLGECYEMDAPSLMIRLLPVPSIEWAGNISIRCKESGLAADLCLHKAHSFLGFGGDPRSVKGRIFNSKTLMTIYEIYGQWDRTVMLKDVESGKVTVLYSAKEAISKLKTPVVKDPEGLSPTESAVVWAEVSQAIVNRGWDRAREAKTGVEERERRLRRERSAKGETWEPKHFIGLAQTKDGVWECRPKHKVVPQAPIVKKWTSGDWEETTATSTLPVTAMVVASASSLLPPLSSRQTTKTPIPQRRPSNPSWVSLPPPHRAVAVAVSSQQAVSAPNELVDDILSKVKGTDRGVLLTREGHAEVGGLAEELSKYCVEEPVKNPLIFGEWDVMYCSNPTSPGGGYRSAVGRLIFKTTEMVQAVEAPDSVRNRVSFSAFGFLDGEVSLKGKLNVLSDKWIQVIFEPPELKIGAFDFRYGGESEVKLEITYVDENIRLGKGSRGSLFVFRRRG</sequence>
<dbReference type="Proteomes" id="UP000652761">
    <property type="component" value="Unassembled WGS sequence"/>
</dbReference>
<evidence type="ECO:0000256" key="5">
    <source>
        <dbReference type="ARBA" id="ARBA00022946"/>
    </source>
</evidence>
<feature type="region of interest" description="Disordered" evidence="8">
    <location>
        <begin position="941"/>
        <end position="966"/>
    </location>
</feature>
<evidence type="ECO:0000256" key="6">
    <source>
        <dbReference type="ARBA" id="ARBA00023055"/>
    </source>
</evidence>
<evidence type="ECO:0000256" key="4">
    <source>
        <dbReference type="ARBA" id="ARBA00022640"/>
    </source>
</evidence>
<dbReference type="GO" id="GO:0005829">
    <property type="term" value="C:cytosol"/>
    <property type="evidence" value="ECO:0007669"/>
    <property type="project" value="TreeGrafter"/>
</dbReference>
<dbReference type="GO" id="GO:0006869">
    <property type="term" value="P:lipid transport"/>
    <property type="evidence" value="ECO:0007669"/>
    <property type="project" value="UniProtKB-KW"/>
</dbReference>
<dbReference type="Pfam" id="PF01237">
    <property type="entry name" value="Oxysterol_BP"/>
    <property type="match status" value="2"/>
</dbReference>
<dbReference type="InterPro" id="IPR037239">
    <property type="entry name" value="OSBP_sf"/>
</dbReference>
<dbReference type="InterPro" id="IPR018494">
    <property type="entry name" value="Oxysterol-bd_CS"/>
</dbReference>
<feature type="compositionally biased region" description="Polar residues" evidence="8">
    <location>
        <begin position="36"/>
        <end position="52"/>
    </location>
</feature>
<evidence type="ECO:0000259" key="9">
    <source>
        <dbReference type="Pfam" id="PF04755"/>
    </source>
</evidence>
<evidence type="ECO:0000256" key="7">
    <source>
        <dbReference type="RuleBase" id="RU003844"/>
    </source>
</evidence>
<feature type="compositionally biased region" description="Polar residues" evidence="8">
    <location>
        <begin position="946"/>
        <end position="963"/>
    </location>
</feature>
<evidence type="ECO:0000313" key="11">
    <source>
        <dbReference type="Proteomes" id="UP000652761"/>
    </source>
</evidence>
<name>A0A843UNU0_COLES</name>
<dbReference type="EMBL" id="NMUH01000813">
    <property type="protein sequence ID" value="MQL85178.1"/>
    <property type="molecule type" value="Genomic_DNA"/>
</dbReference>
<feature type="domain" description="Plastid lipid-associated protein/fibrillin conserved" evidence="9">
    <location>
        <begin position="991"/>
        <end position="1156"/>
    </location>
</feature>
<dbReference type="Pfam" id="PF04755">
    <property type="entry name" value="PAP_fibrillin"/>
    <property type="match status" value="1"/>
</dbReference>
<keyword evidence="11" id="KW-1185">Reference proteome</keyword>
<dbReference type="PANTHER" id="PTHR10972">
    <property type="entry name" value="OXYSTEROL-BINDING PROTEIN-RELATED"/>
    <property type="match status" value="1"/>
</dbReference>
<protein>
    <recommendedName>
        <fullName evidence="9">Plastid lipid-associated protein/fibrillin conserved domain-containing protein</fullName>
    </recommendedName>
</protein>
<dbReference type="Gene3D" id="2.40.160.120">
    <property type="match status" value="2"/>
</dbReference>
<dbReference type="PROSITE" id="PS01013">
    <property type="entry name" value="OSBP"/>
    <property type="match status" value="2"/>
</dbReference>
<keyword evidence="6" id="KW-0813">Transport</keyword>
<feature type="region of interest" description="Disordered" evidence="8">
    <location>
        <begin position="17"/>
        <end position="52"/>
    </location>
</feature>
<gene>
    <name evidence="10" type="ORF">Taro_017697</name>
</gene>
<comment type="subcellular location">
    <subcellularLocation>
        <location evidence="2">Plastid</location>
    </subcellularLocation>
</comment>
<keyword evidence="5" id="KW-0809">Transit peptide</keyword>
<dbReference type="GO" id="GO:0032934">
    <property type="term" value="F:sterol binding"/>
    <property type="evidence" value="ECO:0007669"/>
    <property type="project" value="TreeGrafter"/>
</dbReference>
<dbReference type="FunFam" id="2.40.160.120:FF:000011">
    <property type="entry name" value="Oxysterol-binding protein-related protein 4C"/>
    <property type="match status" value="2"/>
</dbReference>
<dbReference type="FunFam" id="3.30.70.3490:FF:000007">
    <property type="entry name" value="Oxysterol-binding protein-related protein 4B"/>
    <property type="match status" value="2"/>
</dbReference>
<dbReference type="PANTHER" id="PTHR10972:SF102">
    <property type="entry name" value="OXYSTEROL-BINDING PROTEIN"/>
    <property type="match status" value="1"/>
</dbReference>
<dbReference type="SUPFAM" id="SSF144000">
    <property type="entry name" value="Oxysterol-binding protein-like"/>
    <property type="match status" value="2"/>
</dbReference>
<dbReference type="GO" id="GO:0009536">
    <property type="term" value="C:plastid"/>
    <property type="evidence" value="ECO:0007669"/>
    <property type="project" value="UniProtKB-SubCell"/>
</dbReference>
<dbReference type="OrthoDB" id="14833at2759"/>
<feature type="compositionally biased region" description="Basic residues" evidence="8">
    <location>
        <begin position="20"/>
        <end position="35"/>
    </location>
</feature>
<dbReference type="InterPro" id="IPR000648">
    <property type="entry name" value="Oxysterol-bd"/>
</dbReference>
<comment type="similarity">
    <text evidence="3 7">Belongs to the OSBP family.</text>
</comment>
<organism evidence="10 11">
    <name type="scientific">Colocasia esculenta</name>
    <name type="common">Wild taro</name>
    <name type="synonym">Arum esculentum</name>
    <dbReference type="NCBI Taxonomy" id="4460"/>
    <lineage>
        <taxon>Eukaryota</taxon>
        <taxon>Viridiplantae</taxon>
        <taxon>Streptophyta</taxon>
        <taxon>Embryophyta</taxon>
        <taxon>Tracheophyta</taxon>
        <taxon>Spermatophyta</taxon>
        <taxon>Magnoliopsida</taxon>
        <taxon>Liliopsida</taxon>
        <taxon>Araceae</taxon>
        <taxon>Aroideae</taxon>
        <taxon>Colocasieae</taxon>
        <taxon>Colocasia</taxon>
    </lineage>
</organism>